<organism evidence="3 4">
    <name type="scientific">Mytilus coruscus</name>
    <name type="common">Sea mussel</name>
    <dbReference type="NCBI Taxonomy" id="42192"/>
    <lineage>
        <taxon>Eukaryota</taxon>
        <taxon>Metazoa</taxon>
        <taxon>Spiralia</taxon>
        <taxon>Lophotrochozoa</taxon>
        <taxon>Mollusca</taxon>
        <taxon>Bivalvia</taxon>
        <taxon>Autobranchia</taxon>
        <taxon>Pteriomorphia</taxon>
        <taxon>Mytilida</taxon>
        <taxon>Mytiloidea</taxon>
        <taxon>Mytilidae</taxon>
        <taxon>Mytilinae</taxon>
        <taxon>Mytilus</taxon>
    </lineage>
</organism>
<dbReference type="GO" id="GO:0003677">
    <property type="term" value="F:DNA binding"/>
    <property type="evidence" value="ECO:0007669"/>
    <property type="project" value="UniProtKB-KW"/>
</dbReference>
<evidence type="ECO:0000256" key="1">
    <source>
        <dbReference type="ARBA" id="ARBA00023125"/>
    </source>
</evidence>
<proteinExistence type="predicted"/>
<protein>
    <recommendedName>
        <fullName evidence="2">Integrase SAM-like N-terminal domain-containing protein</fullName>
    </recommendedName>
</protein>
<dbReference type="InterPro" id="IPR010998">
    <property type="entry name" value="Integrase_recombinase_N"/>
</dbReference>
<dbReference type="Proteomes" id="UP000507470">
    <property type="component" value="Unassembled WGS sequence"/>
</dbReference>
<evidence type="ECO:0000313" key="4">
    <source>
        <dbReference type="Proteomes" id="UP000507470"/>
    </source>
</evidence>
<evidence type="ECO:0000313" key="3">
    <source>
        <dbReference type="EMBL" id="CAC5414616.1"/>
    </source>
</evidence>
<dbReference type="Gene3D" id="1.10.150.130">
    <property type="match status" value="1"/>
</dbReference>
<name>A0A6J8E3C5_MYTCO</name>
<sequence>MSRDNIIGEEIIINHCMSRDNSIGEETIMNHCMSRDNSVGEETIINHCMSTDNSVGEETIMNHYGTDLLSDLEIAVEQIKGKGWADSTYGTYHTHLKTYVKFCEDYKLKPVTCDQQTVKIYIAYLFDKKHFAYSSFRSYINIISILHKMHDLKDPVADSWNIKHLLTGVKRELGTSQSCKAPVTPELLNVRKCLDMSNHNNAVFGPLV</sequence>
<gene>
    <name evidence="3" type="ORF">MCOR_47383</name>
</gene>
<reference evidence="3 4" key="1">
    <citation type="submission" date="2020-06" db="EMBL/GenBank/DDBJ databases">
        <authorList>
            <person name="Li R."/>
            <person name="Bekaert M."/>
        </authorList>
    </citation>
    <scope>NUCLEOTIDE SEQUENCE [LARGE SCALE GENOMIC DNA]</scope>
    <source>
        <strain evidence="4">wild</strain>
    </source>
</reference>
<feature type="domain" description="Integrase SAM-like N-terminal" evidence="2">
    <location>
        <begin position="76"/>
        <end position="148"/>
    </location>
</feature>
<dbReference type="EMBL" id="CACVKT020008351">
    <property type="protein sequence ID" value="CAC5414616.1"/>
    <property type="molecule type" value="Genomic_DNA"/>
</dbReference>
<dbReference type="SUPFAM" id="SSF47823">
    <property type="entry name" value="lambda integrase-like, N-terminal domain"/>
    <property type="match status" value="1"/>
</dbReference>
<evidence type="ECO:0000259" key="2">
    <source>
        <dbReference type="Pfam" id="PF13495"/>
    </source>
</evidence>
<dbReference type="OrthoDB" id="6143961at2759"/>
<keyword evidence="4" id="KW-1185">Reference proteome</keyword>
<dbReference type="AlphaFoldDB" id="A0A6J8E3C5"/>
<dbReference type="Pfam" id="PF13495">
    <property type="entry name" value="Phage_int_SAM_4"/>
    <property type="match status" value="1"/>
</dbReference>
<keyword evidence="1" id="KW-0238">DNA-binding</keyword>
<accession>A0A6J8E3C5</accession>
<dbReference type="GO" id="GO:0015074">
    <property type="term" value="P:DNA integration"/>
    <property type="evidence" value="ECO:0007669"/>
    <property type="project" value="InterPro"/>
</dbReference>
<dbReference type="InterPro" id="IPR004107">
    <property type="entry name" value="Integrase_SAM-like_N"/>
</dbReference>